<reference evidence="1" key="1">
    <citation type="submission" date="2021-06" db="EMBL/GenBank/DDBJ databases">
        <authorList>
            <person name="Kallberg Y."/>
            <person name="Tangrot J."/>
            <person name="Rosling A."/>
        </authorList>
    </citation>
    <scope>NUCLEOTIDE SEQUENCE</scope>
    <source>
        <strain evidence="1">FL130A</strain>
    </source>
</reference>
<dbReference type="OrthoDB" id="2434333at2759"/>
<dbReference type="AlphaFoldDB" id="A0A9N9CP50"/>
<keyword evidence="2" id="KW-1185">Reference proteome</keyword>
<sequence>MNSKKSSPKINKVLPIEDLSWALYAMFFEGPYNHFKKTFDARTDLLMMTYSTSLVHFYQLSVICVHQDEGYLIKWAADNPNSAYARAFLITEPEVKDGIDALSKVVGSRYLNFVRENLQKIQRGKMIDKESKELQTKTENNSIIFSNLSETITERVRAIVKGRPIDTEDKVKLFINLADMGKNPDTFEEPESKTSFSKKEEASINYIYKRRLTMGITNSVIDATQQLVKVQYEYSHPQKAPTLERELLGRIASLMLGYGYPYHPDARPSSKWYLSPKVIIKFLLANEDAFESMYNSPEEEYEWEALLDPRILESPFVMRIWSLSKSNNFSSVSNYIKRLEDATRDNEDAYIIRFLADERFNWQPDQDNLQRRLNALKDDIIKYRKWHYYLEAYIKVAEAVLMGNDDIIPEINFDEEVTNKFDESADEDDE</sequence>
<dbReference type="Proteomes" id="UP000789508">
    <property type="component" value="Unassembled WGS sequence"/>
</dbReference>
<dbReference type="EMBL" id="CAJVPS010004796">
    <property type="protein sequence ID" value="CAG8608053.1"/>
    <property type="molecule type" value="Genomic_DNA"/>
</dbReference>
<protein>
    <submittedName>
        <fullName evidence="1">5805_t:CDS:1</fullName>
    </submittedName>
</protein>
<evidence type="ECO:0000313" key="1">
    <source>
        <dbReference type="EMBL" id="CAG8608053.1"/>
    </source>
</evidence>
<comment type="caution">
    <text evidence="1">The sequence shown here is derived from an EMBL/GenBank/DDBJ whole genome shotgun (WGS) entry which is preliminary data.</text>
</comment>
<gene>
    <name evidence="1" type="ORF">ALEPTO_LOCUS8441</name>
</gene>
<name>A0A9N9CP50_9GLOM</name>
<accession>A0A9N9CP50</accession>
<proteinExistence type="predicted"/>
<evidence type="ECO:0000313" key="2">
    <source>
        <dbReference type="Proteomes" id="UP000789508"/>
    </source>
</evidence>
<organism evidence="1 2">
    <name type="scientific">Ambispora leptoticha</name>
    <dbReference type="NCBI Taxonomy" id="144679"/>
    <lineage>
        <taxon>Eukaryota</taxon>
        <taxon>Fungi</taxon>
        <taxon>Fungi incertae sedis</taxon>
        <taxon>Mucoromycota</taxon>
        <taxon>Glomeromycotina</taxon>
        <taxon>Glomeromycetes</taxon>
        <taxon>Archaeosporales</taxon>
        <taxon>Ambisporaceae</taxon>
        <taxon>Ambispora</taxon>
    </lineage>
</organism>